<sequence>MPSEDKLLYRSHDIAFHLLPGRSALAYEFAFRSINKAEAIMTYFCYTCRALNNDARSAFGKVPYVHISNGNFIRPGELNECTLLHVKKFG</sequence>
<organism evidence="1 2">
    <name type="scientific">Heterorhabditis bacteriophora</name>
    <name type="common">Entomopathogenic nematode worm</name>
    <dbReference type="NCBI Taxonomy" id="37862"/>
    <lineage>
        <taxon>Eukaryota</taxon>
        <taxon>Metazoa</taxon>
        <taxon>Ecdysozoa</taxon>
        <taxon>Nematoda</taxon>
        <taxon>Chromadorea</taxon>
        <taxon>Rhabditida</taxon>
        <taxon>Rhabditina</taxon>
        <taxon>Rhabditomorpha</taxon>
        <taxon>Strongyloidea</taxon>
        <taxon>Heterorhabditidae</taxon>
        <taxon>Heterorhabditis</taxon>
    </lineage>
</organism>
<protein>
    <submittedName>
        <fullName evidence="2">DSPn domain-containing protein</fullName>
    </submittedName>
</protein>
<dbReference type="Proteomes" id="UP000095283">
    <property type="component" value="Unplaced"/>
</dbReference>
<name>A0A1I7X2J4_HETBA</name>
<proteinExistence type="predicted"/>
<keyword evidence="1" id="KW-1185">Reference proteome</keyword>
<evidence type="ECO:0000313" key="2">
    <source>
        <dbReference type="WBParaSite" id="Hba_11632"/>
    </source>
</evidence>
<accession>A0A1I7X2J4</accession>
<evidence type="ECO:0000313" key="1">
    <source>
        <dbReference type="Proteomes" id="UP000095283"/>
    </source>
</evidence>
<reference evidence="2" key="1">
    <citation type="submission" date="2016-11" db="UniProtKB">
        <authorList>
            <consortium name="WormBaseParasite"/>
        </authorList>
    </citation>
    <scope>IDENTIFICATION</scope>
</reference>
<dbReference type="AlphaFoldDB" id="A0A1I7X2J4"/>
<dbReference type="WBParaSite" id="Hba_11632">
    <property type="protein sequence ID" value="Hba_11632"/>
    <property type="gene ID" value="Hba_11632"/>
</dbReference>